<feature type="region of interest" description="Disordered" evidence="1">
    <location>
        <begin position="1"/>
        <end position="40"/>
    </location>
</feature>
<accession>A0ABR1KSK6</accession>
<keyword evidence="2" id="KW-1133">Transmembrane helix</keyword>
<dbReference type="PANTHER" id="PTHR42912:SF83">
    <property type="entry name" value="METHYLTRANSFERASE TYPE 11 DOMAIN-CONTAINING PROTEIN"/>
    <property type="match status" value="1"/>
</dbReference>
<keyword evidence="4" id="KW-1185">Reference proteome</keyword>
<name>A0ABR1KSK6_9PEZI</name>
<dbReference type="Pfam" id="PF13489">
    <property type="entry name" value="Methyltransf_23"/>
    <property type="match status" value="1"/>
</dbReference>
<keyword evidence="2" id="KW-0812">Transmembrane</keyword>
<keyword evidence="3" id="KW-0489">Methyltransferase</keyword>
<proteinExistence type="predicted"/>
<feature type="transmembrane region" description="Helical" evidence="2">
    <location>
        <begin position="56"/>
        <end position="80"/>
    </location>
</feature>
<keyword evidence="3" id="KW-0808">Transferase</keyword>
<organism evidence="3 4">
    <name type="scientific">Phyllosticta citriasiana</name>
    <dbReference type="NCBI Taxonomy" id="595635"/>
    <lineage>
        <taxon>Eukaryota</taxon>
        <taxon>Fungi</taxon>
        <taxon>Dikarya</taxon>
        <taxon>Ascomycota</taxon>
        <taxon>Pezizomycotina</taxon>
        <taxon>Dothideomycetes</taxon>
        <taxon>Dothideomycetes incertae sedis</taxon>
        <taxon>Botryosphaeriales</taxon>
        <taxon>Phyllostictaceae</taxon>
        <taxon>Phyllosticta</taxon>
    </lineage>
</organism>
<dbReference type="GO" id="GO:0008168">
    <property type="term" value="F:methyltransferase activity"/>
    <property type="evidence" value="ECO:0007669"/>
    <property type="project" value="UniProtKB-KW"/>
</dbReference>
<gene>
    <name evidence="3" type="ORF">IWZ03DRAFT_165363</name>
</gene>
<dbReference type="InterPro" id="IPR050508">
    <property type="entry name" value="Methyltransf_Superfamily"/>
</dbReference>
<reference evidence="3 4" key="1">
    <citation type="submission" date="2024-04" db="EMBL/GenBank/DDBJ databases">
        <title>Phyllosticta paracitricarpa is synonymous to the EU quarantine fungus P. citricarpa based on phylogenomic analyses.</title>
        <authorList>
            <consortium name="Lawrence Berkeley National Laboratory"/>
            <person name="Van Ingen-Buijs V.A."/>
            <person name="Van Westerhoven A.C."/>
            <person name="Haridas S."/>
            <person name="Skiadas P."/>
            <person name="Martin F."/>
            <person name="Groenewald J.Z."/>
            <person name="Crous P.W."/>
            <person name="Seidl M.F."/>
        </authorList>
    </citation>
    <scope>NUCLEOTIDE SEQUENCE [LARGE SCALE GENOMIC DNA]</scope>
    <source>
        <strain evidence="3 4">CBS 123371</strain>
    </source>
</reference>
<dbReference type="Gene3D" id="3.40.50.150">
    <property type="entry name" value="Vaccinia Virus protein VP39"/>
    <property type="match status" value="1"/>
</dbReference>
<evidence type="ECO:0000256" key="1">
    <source>
        <dbReference type="SAM" id="MobiDB-lite"/>
    </source>
</evidence>
<evidence type="ECO:0000256" key="2">
    <source>
        <dbReference type="SAM" id="Phobius"/>
    </source>
</evidence>
<comment type="caution">
    <text evidence="3">The sequence shown here is derived from an EMBL/GenBank/DDBJ whole genome shotgun (WGS) entry which is preliminary data.</text>
</comment>
<sequence>MGAKSSPPPRKQNAVPPKPLPFKPRSKPRPNPIPIVESSARPIPKLSKGAERFRRFGLWGALACAAAGGAYMIPLVVSMFNPEPLPYPVPADASDRYDRKAQTYDETVGASEKSIGVDRLRRKLVRQAEGHVLEVSAGTGPSLPHYDFKKVRSLTLLDQSGPMLEIARHKWNEMKQRGEIVGRTSDNVEFRVQSAFDPVEGPKYEKDEKVEEPGKFDTVVQAHGLCSTAQPERLLQRLGQVVKRDGKILLLEHGYSYFGWLNLSLDLNAPVRADKYGCWWNKDIGAIVQNSGLEVVKISRPWYHLGTTWWIELRRNVDAEQDPRIKAEADLQLKEQAAAMAQQQDAGQKRGWLW</sequence>
<dbReference type="Proteomes" id="UP001363622">
    <property type="component" value="Unassembled WGS sequence"/>
</dbReference>
<keyword evidence="2" id="KW-0472">Membrane</keyword>
<dbReference type="SUPFAM" id="SSF53335">
    <property type="entry name" value="S-adenosyl-L-methionine-dependent methyltransferases"/>
    <property type="match status" value="1"/>
</dbReference>
<dbReference type="PANTHER" id="PTHR42912">
    <property type="entry name" value="METHYLTRANSFERASE"/>
    <property type="match status" value="1"/>
</dbReference>
<evidence type="ECO:0000313" key="4">
    <source>
        <dbReference type="Proteomes" id="UP001363622"/>
    </source>
</evidence>
<feature type="compositionally biased region" description="Pro residues" evidence="1">
    <location>
        <begin position="1"/>
        <end position="22"/>
    </location>
</feature>
<dbReference type="EMBL" id="JBBPHU010000004">
    <property type="protein sequence ID" value="KAK7519139.1"/>
    <property type="molecule type" value="Genomic_DNA"/>
</dbReference>
<evidence type="ECO:0000313" key="3">
    <source>
        <dbReference type="EMBL" id="KAK7519139.1"/>
    </source>
</evidence>
<protein>
    <submittedName>
        <fullName evidence="3">S-adenosyl-L-methionine-dependent methyltransferase</fullName>
    </submittedName>
</protein>
<dbReference type="GO" id="GO:0032259">
    <property type="term" value="P:methylation"/>
    <property type="evidence" value="ECO:0007669"/>
    <property type="project" value="UniProtKB-KW"/>
</dbReference>
<dbReference type="InterPro" id="IPR029063">
    <property type="entry name" value="SAM-dependent_MTases_sf"/>
</dbReference>